<feature type="region of interest" description="Disordered" evidence="1">
    <location>
        <begin position="661"/>
        <end position="704"/>
    </location>
</feature>
<feature type="transmembrane region" description="Helical" evidence="2">
    <location>
        <begin position="463"/>
        <end position="487"/>
    </location>
</feature>
<dbReference type="OrthoDB" id="416659at2"/>
<feature type="transmembrane region" description="Helical" evidence="2">
    <location>
        <begin position="154"/>
        <end position="175"/>
    </location>
</feature>
<feature type="transmembrane region" description="Helical" evidence="2">
    <location>
        <begin position="36"/>
        <end position="55"/>
    </location>
</feature>
<evidence type="ECO:0000256" key="2">
    <source>
        <dbReference type="SAM" id="Phobius"/>
    </source>
</evidence>
<dbReference type="AlphaFoldDB" id="A0A0M2PS79"/>
<dbReference type="Proteomes" id="UP000034681">
    <property type="component" value="Unassembled WGS sequence"/>
</dbReference>
<evidence type="ECO:0000313" key="3">
    <source>
        <dbReference type="EMBL" id="KKI98017.1"/>
    </source>
</evidence>
<evidence type="ECO:0000256" key="1">
    <source>
        <dbReference type="SAM" id="MobiDB-lite"/>
    </source>
</evidence>
<dbReference type="EMBL" id="AJTX02000010">
    <property type="protein sequence ID" value="KKI98017.1"/>
    <property type="molecule type" value="Genomic_DNA"/>
</dbReference>
<feature type="transmembrane region" description="Helical" evidence="2">
    <location>
        <begin position="219"/>
        <end position="235"/>
    </location>
</feature>
<feature type="transmembrane region" description="Helical" evidence="2">
    <location>
        <begin position="499"/>
        <end position="516"/>
    </location>
</feature>
<organism evidence="3 4">
    <name type="scientific">Prochlorothrix hollandica PCC 9006 = CALU 1027</name>
    <dbReference type="NCBI Taxonomy" id="317619"/>
    <lineage>
        <taxon>Bacteria</taxon>
        <taxon>Bacillati</taxon>
        <taxon>Cyanobacteriota</taxon>
        <taxon>Cyanophyceae</taxon>
        <taxon>Prochlorotrichales</taxon>
        <taxon>Prochlorotrichaceae</taxon>
        <taxon>Prochlorothrix</taxon>
    </lineage>
</organism>
<dbReference type="eggNOG" id="COG3307">
    <property type="taxonomic scope" value="Bacteria"/>
</dbReference>
<name>A0A0M2PS79_PROHO</name>
<feature type="compositionally biased region" description="Low complexity" evidence="1">
    <location>
        <begin position="686"/>
        <end position="696"/>
    </location>
</feature>
<feature type="region of interest" description="Disordered" evidence="1">
    <location>
        <begin position="951"/>
        <end position="973"/>
    </location>
</feature>
<feature type="compositionally biased region" description="Acidic residues" evidence="1">
    <location>
        <begin position="671"/>
        <end position="685"/>
    </location>
</feature>
<feature type="transmembrane region" description="Helical" evidence="2">
    <location>
        <begin position="378"/>
        <end position="398"/>
    </location>
</feature>
<protein>
    <submittedName>
        <fullName evidence="3">Uncharacterized protein</fullName>
    </submittedName>
</protein>
<feature type="compositionally biased region" description="Basic and acidic residues" evidence="1">
    <location>
        <begin position="963"/>
        <end position="973"/>
    </location>
</feature>
<dbReference type="RefSeq" id="WP_017713139.1">
    <property type="nucleotide sequence ID" value="NZ_KB235939.1"/>
</dbReference>
<feature type="compositionally biased region" description="Polar residues" evidence="1">
    <location>
        <begin position="952"/>
        <end position="962"/>
    </location>
</feature>
<comment type="caution">
    <text evidence="3">The sequence shown here is derived from an EMBL/GenBank/DDBJ whole genome shotgun (WGS) entry which is preliminary data.</text>
</comment>
<keyword evidence="2" id="KW-0812">Transmembrane</keyword>
<accession>A0A0M2PS79</accession>
<feature type="transmembrane region" description="Helical" evidence="2">
    <location>
        <begin position="195"/>
        <end position="212"/>
    </location>
</feature>
<gene>
    <name evidence="3" type="ORF">PROH_19900</name>
</gene>
<dbReference type="STRING" id="317619.GCA_000332315_02853"/>
<feature type="transmembrane region" description="Helical" evidence="2">
    <location>
        <begin position="94"/>
        <end position="114"/>
    </location>
</feature>
<proteinExistence type="predicted"/>
<keyword evidence="2" id="KW-0472">Membrane</keyword>
<feature type="transmembrane region" description="Helical" evidence="2">
    <location>
        <begin position="67"/>
        <end position="88"/>
    </location>
</feature>
<keyword evidence="2" id="KW-1133">Transmembrane helix</keyword>
<feature type="transmembrane region" description="Helical" evidence="2">
    <location>
        <begin position="439"/>
        <end position="457"/>
    </location>
</feature>
<evidence type="ECO:0000313" key="4">
    <source>
        <dbReference type="Proteomes" id="UP000034681"/>
    </source>
</evidence>
<sequence length="973" mass="104170">MSRLLRPSTLLGLGLLCLSLFSLINGSYALMVRWPWVLLWQGGWASIALATFFYGRSPRHGFQCLGFGGDWAVGITALVVLLSSALAVQVPPTLSYLVNLSGYGLALYGVVNWLSDRPDSPRTSAPVPLPLGISVGLKVYRLPAQSSSDRRWHLIQAMGLVGLGSTIVGWGAWAMAQARLAEPINPFPLGDPDFVAGYLLLLLPLWGLLSWGSQGWGRSAWAAVVGLGAGLLYTTGSGVGAVGLGGLVLALTVGGLSLGRGSGHGDDRADLSPSPSKGRSLPSGFLPPWGWGFVALAVWAVALVNHPRWPGWNQWQTLQRDPWNLATGVNVMGAYPWWGIGLGNTAKVFDAYRPGVATVSSFREVGFSSTPLQLGVELGVLGLGLYLGWIIFVAVLWGRVEVGLDQALGLALESAGSQTLSSPALEPGLQRAVIRRDRLISRGCGASLLAYGCGSLLDFQLENIPIALTLVLLLAVLLSVGQTYGGAIAVDPLPLQQRLQALPLVLLALWIGLWIPTDGAMALARSGMGALERGDLAGFYDRWAAAADRVPWDPYYDFQIGAQLSQGVERLNAQGLPQDLPGEASAVDQARQFREDLLRKARRHLQYAVQSSPADDLFNRYLGFFLADVDPAAAIAPLVRSAQLSPRHPYTHGLMAMAQGYLLPPPPAAEADPDANPDSAPDETPDPASAPASTPENPTLNPDPAVTAQQSAIIQALALEGFVNPLFLFNDPAQLPDLQDLWTPGLGAAVQLYDRALGQLLATSPDYGAILQNRILLGWWFAQQTQQPYNWSALRPEDLAGLNPRVQAIAALDQNQPAAALDRLQGDPSPAAALLRAWIAPERFLPALFSDQPLPPALASRLETLAQTIADQRSFAPWLLGLQGETRLSSQGIGFLFYRNTNGPDAVQLPATFPVNVLVQNLSLLAEVGESAACDRVLQEAQQQLWQTWQTVGNQPQSATQNKKGDRHGDRPL</sequence>
<dbReference type="eggNOG" id="COG0457">
    <property type="taxonomic scope" value="Bacteria"/>
</dbReference>
<reference evidence="3" key="1">
    <citation type="submission" date="2012-04" db="EMBL/GenBank/DDBJ databases">
        <authorList>
            <person name="Borisov I.G."/>
            <person name="Ivanikova N.V."/>
            <person name="Pinevich A.V."/>
        </authorList>
    </citation>
    <scope>NUCLEOTIDE SEQUENCE</scope>
    <source>
        <strain evidence="3">CALU 1027</strain>
    </source>
</reference>
<keyword evidence="4" id="KW-1185">Reference proteome</keyword>
<feature type="transmembrane region" description="Helical" evidence="2">
    <location>
        <begin position="280"/>
        <end position="302"/>
    </location>
</feature>